<dbReference type="CDD" id="cd22162">
    <property type="entry name" value="F-box_AtSKIP3-like"/>
    <property type="match status" value="1"/>
</dbReference>
<name>A0A803M0H7_CHEQI</name>
<dbReference type="Gramene" id="AUR62021228-RA">
    <property type="protein sequence ID" value="AUR62021228-RA:cds"/>
    <property type="gene ID" value="AUR62021228"/>
</dbReference>
<dbReference type="Proteomes" id="UP000596660">
    <property type="component" value="Unplaced"/>
</dbReference>
<evidence type="ECO:0000313" key="2">
    <source>
        <dbReference type="EnsemblPlants" id="AUR62021228-RA:cds"/>
    </source>
</evidence>
<dbReference type="EnsemblPlants" id="AUR62021228-RA">
    <property type="protein sequence ID" value="AUR62021228-RA:cds"/>
    <property type="gene ID" value="AUR62021228"/>
</dbReference>
<dbReference type="InterPro" id="IPR036047">
    <property type="entry name" value="F-box-like_dom_sf"/>
</dbReference>
<feature type="domain" description="F-box" evidence="1">
    <location>
        <begin position="13"/>
        <end position="59"/>
    </location>
</feature>
<reference evidence="2" key="2">
    <citation type="submission" date="2021-03" db="UniProtKB">
        <authorList>
            <consortium name="EnsemblPlants"/>
        </authorList>
    </citation>
    <scope>IDENTIFICATION</scope>
</reference>
<dbReference type="PANTHER" id="PTHR31960">
    <property type="entry name" value="F-BOX PROTEIN PP2-A15"/>
    <property type="match status" value="1"/>
</dbReference>
<accession>A0A803M0H7</accession>
<dbReference type="AlphaFoldDB" id="A0A803M0H7"/>
<sequence>MGSGQSGLRSTGRIGLGDLPESCVAVILGQLSPPEICRLSEVNWAFYEASLSDFVWETKLPSNFEFLVRKLFDESPKRFSKREIFSRLSRSVRFDAGTKIPSDCVPKASMVVGGGRGIGVQFPC</sequence>
<dbReference type="PROSITE" id="PS50181">
    <property type="entry name" value="FBOX"/>
    <property type="match status" value="1"/>
</dbReference>
<dbReference type="InterPro" id="IPR001810">
    <property type="entry name" value="F-box_dom"/>
</dbReference>
<dbReference type="SUPFAM" id="SSF81383">
    <property type="entry name" value="F-box domain"/>
    <property type="match status" value="1"/>
</dbReference>
<evidence type="ECO:0000259" key="1">
    <source>
        <dbReference type="PROSITE" id="PS50181"/>
    </source>
</evidence>
<evidence type="ECO:0000313" key="3">
    <source>
        <dbReference type="Proteomes" id="UP000596660"/>
    </source>
</evidence>
<dbReference type="OMA" id="WSLEWIL"/>
<dbReference type="Gene3D" id="1.20.1280.50">
    <property type="match status" value="1"/>
</dbReference>
<proteinExistence type="predicted"/>
<dbReference type="Pfam" id="PF12937">
    <property type="entry name" value="F-box-like"/>
    <property type="match status" value="1"/>
</dbReference>
<protein>
    <recommendedName>
        <fullName evidence="1">F-box domain-containing protein</fullName>
    </recommendedName>
</protein>
<organism evidence="2 3">
    <name type="scientific">Chenopodium quinoa</name>
    <name type="common">Quinoa</name>
    <dbReference type="NCBI Taxonomy" id="63459"/>
    <lineage>
        <taxon>Eukaryota</taxon>
        <taxon>Viridiplantae</taxon>
        <taxon>Streptophyta</taxon>
        <taxon>Embryophyta</taxon>
        <taxon>Tracheophyta</taxon>
        <taxon>Spermatophyta</taxon>
        <taxon>Magnoliopsida</taxon>
        <taxon>eudicotyledons</taxon>
        <taxon>Gunneridae</taxon>
        <taxon>Pentapetalae</taxon>
        <taxon>Caryophyllales</taxon>
        <taxon>Chenopodiaceae</taxon>
        <taxon>Chenopodioideae</taxon>
        <taxon>Atripliceae</taxon>
        <taxon>Chenopodium</taxon>
    </lineage>
</organism>
<reference evidence="2" key="1">
    <citation type="journal article" date="2017" name="Nature">
        <title>The genome of Chenopodium quinoa.</title>
        <authorList>
            <person name="Jarvis D.E."/>
            <person name="Ho Y.S."/>
            <person name="Lightfoot D.J."/>
            <person name="Schmoeckel S.M."/>
            <person name="Li B."/>
            <person name="Borm T.J.A."/>
            <person name="Ohyanagi H."/>
            <person name="Mineta K."/>
            <person name="Michell C.T."/>
            <person name="Saber N."/>
            <person name="Kharbatia N.M."/>
            <person name="Rupper R.R."/>
            <person name="Sharp A.R."/>
            <person name="Dally N."/>
            <person name="Boughton B.A."/>
            <person name="Woo Y.H."/>
            <person name="Gao G."/>
            <person name="Schijlen E.G.W.M."/>
            <person name="Guo X."/>
            <person name="Momin A.A."/>
            <person name="Negrao S."/>
            <person name="Al-Babili S."/>
            <person name="Gehring C."/>
            <person name="Roessner U."/>
            <person name="Jung C."/>
            <person name="Murphy K."/>
            <person name="Arold S.T."/>
            <person name="Gojobori T."/>
            <person name="van der Linden C.G."/>
            <person name="van Loo E.N."/>
            <person name="Jellen E.N."/>
            <person name="Maughan P.J."/>
            <person name="Tester M."/>
        </authorList>
    </citation>
    <scope>NUCLEOTIDE SEQUENCE [LARGE SCALE GENOMIC DNA]</scope>
    <source>
        <strain evidence="2">cv. PI 614886</strain>
    </source>
</reference>
<keyword evidence="3" id="KW-1185">Reference proteome</keyword>
<dbReference type="PANTHER" id="PTHR31960:SF3">
    <property type="entry name" value="F-BOX PROTEIN PP2-A13"/>
    <property type="match status" value="1"/>
</dbReference>